<evidence type="ECO:0000313" key="1">
    <source>
        <dbReference type="EMBL" id="XDJ02158.1"/>
    </source>
</evidence>
<name>A0AB39C6D0_9CAUD</name>
<evidence type="ECO:0008006" key="2">
    <source>
        <dbReference type="Google" id="ProtNLM"/>
    </source>
</evidence>
<sequence>MTKITKEITLEEINNAEYTGYLVLDNDSIIVRVERNKVTKETYCYVYADSDSDDFTAKFKIE</sequence>
<proteinExistence type="predicted"/>
<dbReference type="EMBL" id="PP944851">
    <property type="protein sequence ID" value="XDJ02158.1"/>
    <property type="molecule type" value="Genomic_DNA"/>
</dbReference>
<organism evidence="1">
    <name type="scientific">Enterococcus phage PMBT56</name>
    <dbReference type="NCBI Taxonomy" id="3229530"/>
    <lineage>
        <taxon>Viruses</taxon>
        <taxon>Duplodnaviria</taxon>
        <taxon>Heunggongvirae</taxon>
        <taxon>Uroviricota</taxon>
        <taxon>Caudoviricetes</taxon>
        <taxon>Saphexavirus</taxon>
    </lineage>
</organism>
<accession>A0AB39C6D0</accession>
<reference evidence="1" key="1">
    <citation type="submission" date="2024-06" db="EMBL/GenBank/DDBJ databases">
        <title>This phage originates from the Bacteriophage catalogue of the Bacteriophage Competence Centre, Department of Microbiology und Biotechnology, Max Rubner-Institut, Kiel, Germany.</title>
        <authorList>
            <person name="Sprotte S."/>
            <person name="Brinks E."/>
            <person name="Hille F."/>
        </authorList>
    </citation>
    <scope>NUCLEOTIDE SEQUENCE</scope>
</reference>
<protein>
    <recommendedName>
        <fullName evidence="2">Phage protein</fullName>
    </recommendedName>
</protein>